<dbReference type="EMBL" id="UOEN01000194">
    <property type="protein sequence ID" value="VAW13954.1"/>
    <property type="molecule type" value="Genomic_DNA"/>
</dbReference>
<reference evidence="1" key="1">
    <citation type="submission" date="2018-06" db="EMBL/GenBank/DDBJ databases">
        <authorList>
            <person name="Zhirakovskaya E."/>
        </authorList>
    </citation>
    <scope>NUCLEOTIDE SEQUENCE</scope>
</reference>
<proteinExistence type="predicted"/>
<protein>
    <submittedName>
        <fullName evidence="1">Uncharacterized protein</fullName>
    </submittedName>
</protein>
<gene>
    <name evidence="1" type="ORF">MNBD_BACTEROID05-1017</name>
</gene>
<sequence length="211" mass="24191">MVYELTYRPLDNASNWHQFSRGEINNELLAPDKEVGCFLVLHSSHLLHETVDLPAQSLEASWNENCDYYKNKENKTAPVACHPIYLISVDSGINERVVYIGKTSSSSSRFTSGHKAISKLHAPEYDGLQKRLYRCCVVFLNKTNELPIEWVQPFSYANDLLNLFESYLIYCIKPELNVQHVNNNVDFNYGQIHVQNVSGDTSFLHDNFINS</sequence>
<organism evidence="1">
    <name type="scientific">hydrothermal vent metagenome</name>
    <dbReference type="NCBI Taxonomy" id="652676"/>
    <lineage>
        <taxon>unclassified sequences</taxon>
        <taxon>metagenomes</taxon>
        <taxon>ecological metagenomes</taxon>
    </lineage>
</organism>
<accession>A0A3B0TZI8</accession>
<dbReference type="AlphaFoldDB" id="A0A3B0TZI8"/>
<evidence type="ECO:0000313" key="1">
    <source>
        <dbReference type="EMBL" id="VAW13954.1"/>
    </source>
</evidence>
<name>A0A3B0TZI8_9ZZZZ</name>